<evidence type="ECO:0000313" key="2">
    <source>
        <dbReference type="EMBL" id="SUZ63799.1"/>
    </source>
</evidence>
<accession>A0A381PC83</accession>
<proteinExistence type="predicted"/>
<sequence length="159" mass="17931">MHLAKYNYYGLAGTNRDGELISKIGSKLGWKMLRGSSSEGGSEIFIEIVKTLDNPPCLVAMTPDGPRGPEKIPKPGIIKAAQKTGAVIIPLSSYSTKNWRFINWHTFFLEKPFGEIFLEYGSPISFSENDDFESCKKILIEEMEKIEKNNTDYAKEKLF</sequence>
<dbReference type="Pfam" id="PF04028">
    <property type="entry name" value="DUF374"/>
    <property type="match status" value="1"/>
</dbReference>
<gene>
    <name evidence="2" type="ORF">METZ01_LOCUS16653</name>
</gene>
<protein>
    <recommendedName>
        <fullName evidence="1">DUF374 domain-containing protein</fullName>
    </recommendedName>
</protein>
<dbReference type="EMBL" id="UINC01000926">
    <property type="protein sequence ID" value="SUZ63799.1"/>
    <property type="molecule type" value="Genomic_DNA"/>
</dbReference>
<evidence type="ECO:0000259" key="1">
    <source>
        <dbReference type="Pfam" id="PF04028"/>
    </source>
</evidence>
<reference evidence="2" key="1">
    <citation type="submission" date="2018-05" db="EMBL/GenBank/DDBJ databases">
        <authorList>
            <person name="Lanie J.A."/>
            <person name="Ng W.-L."/>
            <person name="Kazmierczak K.M."/>
            <person name="Andrzejewski T.M."/>
            <person name="Davidsen T.M."/>
            <person name="Wayne K.J."/>
            <person name="Tettelin H."/>
            <person name="Glass J.I."/>
            <person name="Rusch D."/>
            <person name="Podicherti R."/>
            <person name="Tsui H.-C.T."/>
            <person name="Winkler M.E."/>
        </authorList>
    </citation>
    <scope>NUCLEOTIDE SEQUENCE</scope>
</reference>
<dbReference type="InterPro" id="IPR007172">
    <property type="entry name" value="DUF374"/>
</dbReference>
<name>A0A381PC83_9ZZZZ</name>
<organism evidence="2">
    <name type="scientific">marine metagenome</name>
    <dbReference type="NCBI Taxonomy" id="408172"/>
    <lineage>
        <taxon>unclassified sequences</taxon>
        <taxon>metagenomes</taxon>
        <taxon>ecological metagenomes</taxon>
    </lineage>
</organism>
<feature type="domain" description="DUF374" evidence="1">
    <location>
        <begin position="5"/>
        <end position="69"/>
    </location>
</feature>
<dbReference type="AlphaFoldDB" id="A0A381PC83"/>